<evidence type="ECO:0000256" key="2">
    <source>
        <dbReference type="ARBA" id="ARBA00022679"/>
    </source>
</evidence>
<proteinExistence type="inferred from homology"/>
<evidence type="ECO:0000313" key="3">
    <source>
        <dbReference type="EMBL" id="CAE7251975.1"/>
    </source>
</evidence>
<evidence type="ECO:0000256" key="1">
    <source>
        <dbReference type="ARBA" id="ARBA00007677"/>
    </source>
</evidence>
<dbReference type="PANTHER" id="PTHR31121">
    <property type="entry name" value="ALPHA-1,2 MANNOSYLTRANSFERASE KTR1"/>
    <property type="match status" value="1"/>
</dbReference>
<dbReference type="GO" id="GO:0000032">
    <property type="term" value="P:cell wall mannoprotein biosynthetic process"/>
    <property type="evidence" value="ECO:0007669"/>
    <property type="project" value="TreeGrafter"/>
</dbReference>
<reference evidence="3" key="1">
    <citation type="submission" date="2021-02" db="EMBL/GenBank/DDBJ databases">
        <authorList>
            <person name="Dougan E. K."/>
            <person name="Rhodes N."/>
            <person name="Thang M."/>
            <person name="Chan C."/>
        </authorList>
    </citation>
    <scope>NUCLEOTIDE SEQUENCE</scope>
</reference>
<dbReference type="GO" id="GO:0000026">
    <property type="term" value="F:alpha-1,2-mannosyltransferase activity"/>
    <property type="evidence" value="ECO:0007669"/>
    <property type="project" value="TreeGrafter"/>
</dbReference>
<dbReference type="SUPFAM" id="SSF53448">
    <property type="entry name" value="Nucleotide-diphospho-sugar transferases"/>
    <property type="match status" value="1"/>
</dbReference>
<evidence type="ECO:0000313" key="4">
    <source>
        <dbReference type="Proteomes" id="UP000604046"/>
    </source>
</evidence>
<dbReference type="GO" id="GO:0006487">
    <property type="term" value="P:protein N-linked glycosylation"/>
    <property type="evidence" value="ECO:0007669"/>
    <property type="project" value="TreeGrafter"/>
</dbReference>
<keyword evidence="2" id="KW-0808">Transferase</keyword>
<dbReference type="Pfam" id="PF01793">
    <property type="entry name" value="Glyco_transf_15"/>
    <property type="match status" value="1"/>
</dbReference>
<dbReference type="Gene3D" id="3.90.550.10">
    <property type="entry name" value="Spore Coat Polysaccharide Biosynthesis Protein SpsA, Chain A"/>
    <property type="match status" value="1"/>
</dbReference>
<comment type="caution">
    <text evidence="3">The sequence shown here is derived from an EMBL/GenBank/DDBJ whole genome shotgun (WGS) entry which is preliminary data.</text>
</comment>
<dbReference type="EMBL" id="CAJNDS010001213">
    <property type="protein sequence ID" value="CAE7251975.1"/>
    <property type="molecule type" value="Genomic_DNA"/>
</dbReference>
<dbReference type="InterPro" id="IPR029044">
    <property type="entry name" value="Nucleotide-diphossugar_trans"/>
</dbReference>
<comment type="similarity">
    <text evidence="1">Belongs to the glycosyltransferase 15 family.</text>
</comment>
<gene>
    <name evidence="3" type="ORF">SNAT2548_LOCUS12537</name>
</gene>
<dbReference type="GO" id="GO:0016020">
    <property type="term" value="C:membrane"/>
    <property type="evidence" value="ECO:0007669"/>
    <property type="project" value="InterPro"/>
</dbReference>
<protein>
    <submittedName>
        <fullName evidence="3">Uncharacterized protein</fullName>
    </submittedName>
</protein>
<dbReference type="InterPro" id="IPR002685">
    <property type="entry name" value="Glyco_trans_15"/>
</dbReference>
<organism evidence="3 4">
    <name type="scientific">Symbiodinium natans</name>
    <dbReference type="NCBI Taxonomy" id="878477"/>
    <lineage>
        <taxon>Eukaryota</taxon>
        <taxon>Sar</taxon>
        <taxon>Alveolata</taxon>
        <taxon>Dinophyceae</taxon>
        <taxon>Suessiales</taxon>
        <taxon>Symbiodiniaceae</taxon>
        <taxon>Symbiodinium</taxon>
    </lineage>
</organism>
<keyword evidence="4" id="KW-1185">Reference proteome</keyword>
<dbReference type="AlphaFoldDB" id="A0A812M4E5"/>
<name>A0A812M4E5_9DINO</name>
<dbReference type="OrthoDB" id="439943at2759"/>
<accession>A0A812M4E5</accession>
<dbReference type="GO" id="GO:0005794">
    <property type="term" value="C:Golgi apparatus"/>
    <property type="evidence" value="ECO:0007669"/>
    <property type="project" value="TreeGrafter"/>
</dbReference>
<dbReference type="Proteomes" id="UP000604046">
    <property type="component" value="Unassembled WGS sequence"/>
</dbReference>
<sequence length="671" mass="73472">MVLARLAASAAVLANGVSQKLEVFGHALHTGQTVPPRCADQAEEVQHLLWVDWALKPPGPTAHIVEIHVAWHAPLPSDPEEQSIFVAQLRRKDNTFSLKDIQPVRLFETASPQEAPAIHILRGVLDIVFDVDRGDVLGLLESCEGSSPLSAPWADSGEGAETQPWALAFTVVGDLLPGMEVTLASAASAMPPAWAFSFHAPDSGGAGQVRSGSALQLLARVLEEAKCSNEDSLLKNLRSLSSCSWVQDYPTYILHTGRLEGATEKELLMWMDVVRTAALPGMDIRFMDVSDDFQSVKFGDGQVKLDRFDLMWMDATRPDSPRIRKEKPRRHQAGYRHMCRFQSGNVLELPAFSRMRYLLHLDSDATFHCQGSSSVDPFKEMIKSSSVYGLFEVGLEDPAFTKGWSGFVKEWALLNDLRLPNPVAVLSTAGINITRSVDEDGVEQMVEAPLDPLALTWGTAWEVLDLDFFSRADVQEFSRRVEASLGHYRHLWGDHLIRAYQVLLHAPLERVRCFDAGELPGSHGCTSDGTFDAEVDGWENVYYVEEDLICPKLWLESGLTGVPWPGGPGSGTSPKDCLRLCNGDSSCQGFDFAYSSSTQTVDCLLRHGRASSKVCEAGGIEGAALAAWIQLGSDSALITQVGAANRYELTEKSVRRPAQCTKGSCSGDIFL</sequence>
<dbReference type="PANTHER" id="PTHR31121:SF6">
    <property type="entry name" value="ALPHA-1,2 MANNOSYLTRANSFERASE KTR1"/>
    <property type="match status" value="1"/>
</dbReference>